<dbReference type="EMBL" id="JACHFR010000002">
    <property type="protein sequence ID" value="MBB5219235.1"/>
    <property type="molecule type" value="Genomic_DNA"/>
</dbReference>
<evidence type="ECO:0000256" key="1">
    <source>
        <dbReference type="ARBA" id="ARBA00034120"/>
    </source>
</evidence>
<reference evidence="3 5" key="2">
    <citation type="submission" date="2020-08" db="EMBL/GenBank/DDBJ databases">
        <title>Genomic Encyclopedia of Type Strains, Phase IV (KMG-IV): sequencing the most valuable type-strain genomes for metagenomic binning, comparative biology and taxonomic classification.</title>
        <authorList>
            <person name="Goeker M."/>
        </authorList>
    </citation>
    <scope>NUCLEOTIDE SEQUENCE [LARGE SCALE GENOMIC DNA]</scope>
    <source>
        <strain evidence="3 5">DSM 103679</strain>
    </source>
</reference>
<dbReference type="Proteomes" id="UP000593591">
    <property type="component" value="Chromosome"/>
</dbReference>
<dbReference type="KEGG" id="trc:DYE49_10605"/>
<evidence type="ECO:0000313" key="6">
    <source>
        <dbReference type="Proteomes" id="UP000593591"/>
    </source>
</evidence>
<feature type="domain" description="Reverse transcriptase" evidence="2">
    <location>
        <begin position="1"/>
        <end position="265"/>
    </location>
</feature>
<dbReference type="Proteomes" id="UP000578697">
    <property type="component" value="Unassembled WGS sequence"/>
</dbReference>
<dbReference type="PANTHER" id="PTHR34047">
    <property type="entry name" value="NUCLEAR INTRON MATURASE 1, MITOCHONDRIAL-RELATED"/>
    <property type="match status" value="1"/>
</dbReference>
<sequence length="315" mass="36956">MKRADNLFEQITDLENLKSAYLKALKGKRFTPAAIVFDAKADENLHTIKSALESETYVIGNYRQFKIYDPKERLITAASFEDRIVHHAIMNIFENVFEKQFVFHTYACRKGKGTHKAVEYTLKQARQCEYFLKLDIRKYFDNVDHDVLKTKLNRIIKDEKCLRLLFSIIDSYGEGDKQLPIGNLTSQFFANFYLSSMDHLVLEKLKPQGYVRYMDDVIIFDNSKSKLLETYRTLNNYVPTELQLTFKQPVINKCVNGIPFLGFLIRRNSISILSKNWKRKLIKVAQLDKNYSEENEFDTYNRYSSMFACLALCQK</sequence>
<keyword evidence="3" id="KW-0548">Nucleotidyltransferase</keyword>
<dbReference type="AlphaFoldDB" id="A0A840SEQ3"/>
<name>A0A840SEQ3_9SPIR</name>
<protein>
    <submittedName>
        <fullName evidence="3">Retron-type reverse transcriptase</fullName>
    </submittedName>
</protein>
<dbReference type="RefSeq" id="WP_184652650.1">
    <property type="nucleotide sequence ID" value="NZ_JACHFR010000002.1"/>
</dbReference>
<reference evidence="4 6" key="1">
    <citation type="submission" date="2018-08" db="EMBL/GenBank/DDBJ databases">
        <title>The first complete genome of Treponema rectale (CHPAT), a commensal spirochete of the bovine rectum.</title>
        <authorList>
            <person name="Staton G.J."/>
            <person name="Clegg S.R."/>
            <person name="Carter S.D."/>
            <person name="Radford A.D."/>
            <person name="Darby A."/>
            <person name="Hall N."/>
            <person name="Birtles R.J."/>
            <person name="Evans N.J."/>
        </authorList>
    </citation>
    <scope>NUCLEOTIDE SEQUENCE [LARGE SCALE GENOMIC DNA]</scope>
    <source>
        <strain evidence="4 6">CHPA</strain>
    </source>
</reference>
<evidence type="ECO:0000313" key="5">
    <source>
        <dbReference type="Proteomes" id="UP000578697"/>
    </source>
</evidence>
<evidence type="ECO:0000313" key="4">
    <source>
        <dbReference type="EMBL" id="QOS40875.1"/>
    </source>
</evidence>
<accession>A0A840SEQ3</accession>
<organism evidence="3 5">
    <name type="scientific">Treponema rectale</name>
    <dbReference type="NCBI Taxonomy" id="744512"/>
    <lineage>
        <taxon>Bacteria</taxon>
        <taxon>Pseudomonadati</taxon>
        <taxon>Spirochaetota</taxon>
        <taxon>Spirochaetia</taxon>
        <taxon>Spirochaetales</taxon>
        <taxon>Treponemataceae</taxon>
        <taxon>Treponema</taxon>
    </lineage>
</organism>
<gene>
    <name evidence="4" type="ORF">DYE49_10605</name>
    <name evidence="3" type="ORF">HNP77_001604</name>
</gene>
<proteinExistence type="inferred from homology"/>
<comment type="similarity">
    <text evidence="1">Belongs to the bacterial reverse transcriptase family.</text>
</comment>
<evidence type="ECO:0000259" key="2">
    <source>
        <dbReference type="PROSITE" id="PS50878"/>
    </source>
</evidence>
<dbReference type="CDD" id="cd01651">
    <property type="entry name" value="RT_G2_intron"/>
    <property type="match status" value="1"/>
</dbReference>
<dbReference type="InterPro" id="IPR000477">
    <property type="entry name" value="RT_dom"/>
</dbReference>
<dbReference type="EMBL" id="CP031517">
    <property type="protein sequence ID" value="QOS40875.1"/>
    <property type="molecule type" value="Genomic_DNA"/>
</dbReference>
<dbReference type="PANTHER" id="PTHR34047:SF8">
    <property type="entry name" value="PROTEIN YKFC"/>
    <property type="match status" value="1"/>
</dbReference>
<keyword evidence="5" id="KW-1185">Reference proteome</keyword>
<keyword evidence="3" id="KW-0808">Transferase</keyword>
<dbReference type="PROSITE" id="PS50878">
    <property type="entry name" value="RT_POL"/>
    <property type="match status" value="1"/>
</dbReference>
<dbReference type="Pfam" id="PF00078">
    <property type="entry name" value="RVT_1"/>
    <property type="match status" value="1"/>
</dbReference>
<dbReference type="GO" id="GO:0003964">
    <property type="term" value="F:RNA-directed DNA polymerase activity"/>
    <property type="evidence" value="ECO:0007669"/>
    <property type="project" value="UniProtKB-KW"/>
</dbReference>
<dbReference type="InterPro" id="IPR051083">
    <property type="entry name" value="GrpII_Intron_Splice-Mob/Def"/>
</dbReference>
<dbReference type="SUPFAM" id="SSF56672">
    <property type="entry name" value="DNA/RNA polymerases"/>
    <property type="match status" value="1"/>
</dbReference>
<keyword evidence="3" id="KW-0695">RNA-directed DNA polymerase</keyword>
<evidence type="ECO:0000313" key="3">
    <source>
        <dbReference type="EMBL" id="MBB5219235.1"/>
    </source>
</evidence>
<dbReference type="InterPro" id="IPR043502">
    <property type="entry name" value="DNA/RNA_pol_sf"/>
</dbReference>